<organism evidence="1 2">
    <name type="scientific">Pleurotus cornucopiae</name>
    <name type="common">Cornucopia mushroom</name>
    <dbReference type="NCBI Taxonomy" id="5321"/>
    <lineage>
        <taxon>Eukaryota</taxon>
        <taxon>Fungi</taxon>
        <taxon>Dikarya</taxon>
        <taxon>Basidiomycota</taxon>
        <taxon>Agaricomycotina</taxon>
        <taxon>Agaricomycetes</taxon>
        <taxon>Agaricomycetidae</taxon>
        <taxon>Agaricales</taxon>
        <taxon>Pleurotineae</taxon>
        <taxon>Pleurotaceae</taxon>
        <taxon>Pleurotus</taxon>
    </lineage>
</organism>
<keyword evidence="2" id="KW-1185">Reference proteome</keyword>
<proteinExistence type="predicted"/>
<evidence type="ECO:0000313" key="1">
    <source>
        <dbReference type="EMBL" id="KAG9218854.1"/>
    </source>
</evidence>
<dbReference type="EMBL" id="WQMT02000009">
    <property type="protein sequence ID" value="KAG9218854.1"/>
    <property type="molecule type" value="Genomic_DNA"/>
</dbReference>
<sequence length="499" mass="55935">MSAFYPNFNIDALKQFAIETVAAEHRSRNAIGGTKQSNTDVQPRILSCRNLNWGGDEMIMIEFDPESLPLGPRTMMAHFPKGRPGMTTQALIGMTATMRTIRLRSQLQLVIPQVYGFKDFLPNPIGAEVVLLQKIAGHPLDEVWHTLPGHRRLRIVGKVTEFLLAMFNYRSDVMNTELQGSSTGGMNTSAIAGNRELLLAPAFDQGPLATLPPQSAVGSIEEYLRALSSRVDRVFASPETNQAARKSNHPDEPPLSDEDVARIRETWKRLARLIPFHIGGFYLPNTLSKEAYEMARKVLQSPQFGIYHSDMQMSRFIVDFSGPLITYSSGEGGAMWTEPDVIVGLTGWEHARWAPLWSCARMPKWLQPHITPGEIVPWERQSYYRSMIMAMVARPGAVPNSLDWIIAYVYGATERWFEGCLSSHWRFRDTIEVLLTRLKFYWAEHKPEVAFPLPVGKAYAAIAQASVSIPMPGPEPAQTNEEKRIAKGKRKSKSKAKAG</sequence>
<accession>A0ACB7IM98</accession>
<comment type="caution">
    <text evidence="1">The sequence shown here is derived from an EMBL/GenBank/DDBJ whole genome shotgun (WGS) entry which is preliminary data.</text>
</comment>
<gene>
    <name evidence="1" type="ORF">CCMSSC00406_0001032</name>
</gene>
<evidence type="ECO:0000313" key="2">
    <source>
        <dbReference type="Proteomes" id="UP000824881"/>
    </source>
</evidence>
<reference evidence="1 2" key="1">
    <citation type="journal article" date="2021" name="Appl. Environ. Microbiol.">
        <title>Genetic linkage and physical mapping for an oyster mushroom Pleurotus cornucopiae and QTL analysis for the trait cap color.</title>
        <authorList>
            <person name="Zhang Y."/>
            <person name="Gao W."/>
            <person name="Sonnenberg A."/>
            <person name="Chen Q."/>
            <person name="Zhang J."/>
            <person name="Huang C."/>
        </authorList>
    </citation>
    <scope>NUCLEOTIDE SEQUENCE [LARGE SCALE GENOMIC DNA]</scope>
    <source>
        <strain evidence="1">CCMSSC00406</strain>
    </source>
</reference>
<protein>
    <submittedName>
        <fullName evidence="1">Uncharacterized protein</fullName>
    </submittedName>
</protein>
<dbReference type="Proteomes" id="UP000824881">
    <property type="component" value="Unassembled WGS sequence"/>
</dbReference>
<name>A0ACB7IM98_PLECO</name>